<dbReference type="PANTHER" id="PTHR14796:SF3">
    <property type="entry name" value="NEURENSIN 1-LIKE-RELATED"/>
    <property type="match status" value="1"/>
</dbReference>
<feature type="compositionally biased region" description="Polar residues" evidence="1">
    <location>
        <begin position="116"/>
        <end position="144"/>
    </location>
</feature>
<evidence type="ECO:0000313" key="4">
    <source>
        <dbReference type="Proteomes" id="UP001159363"/>
    </source>
</evidence>
<feature type="compositionally biased region" description="Basic and acidic residues" evidence="1">
    <location>
        <begin position="1"/>
        <end position="23"/>
    </location>
</feature>
<keyword evidence="2" id="KW-0472">Membrane</keyword>
<proteinExistence type="predicted"/>
<feature type="compositionally biased region" description="Basic and acidic residues" evidence="1">
    <location>
        <begin position="75"/>
        <end position="109"/>
    </location>
</feature>
<evidence type="ECO:0000256" key="1">
    <source>
        <dbReference type="SAM" id="MobiDB-lite"/>
    </source>
</evidence>
<dbReference type="InterPro" id="IPR024883">
    <property type="entry name" value="Neurensin"/>
</dbReference>
<feature type="region of interest" description="Disordered" evidence="1">
    <location>
        <begin position="189"/>
        <end position="281"/>
    </location>
</feature>
<feature type="region of interest" description="Disordered" evidence="1">
    <location>
        <begin position="681"/>
        <end position="730"/>
    </location>
</feature>
<comment type="caution">
    <text evidence="3">The sequence shown here is derived from an EMBL/GenBank/DDBJ whole genome shotgun (WGS) entry which is preliminary data.</text>
</comment>
<feature type="compositionally biased region" description="Basic and acidic residues" evidence="1">
    <location>
        <begin position="464"/>
        <end position="480"/>
    </location>
</feature>
<feature type="compositionally biased region" description="Polar residues" evidence="1">
    <location>
        <begin position="195"/>
        <end position="215"/>
    </location>
</feature>
<dbReference type="EMBL" id="JARBHB010000008">
    <property type="protein sequence ID" value="KAJ8876427.1"/>
    <property type="molecule type" value="Genomic_DNA"/>
</dbReference>
<feature type="transmembrane region" description="Helical" evidence="2">
    <location>
        <begin position="1088"/>
        <end position="1113"/>
    </location>
</feature>
<feature type="compositionally biased region" description="Basic and acidic residues" evidence="1">
    <location>
        <begin position="393"/>
        <end position="418"/>
    </location>
</feature>
<dbReference type="Pfam" id="PF14927">
    <property type="entry name" value="Neurensin"/>
    <property type="match status" value="1"/>
</dbReference>
<sequence length="1212" mass="134332">MECMETSKKDKEEEDNKCAEVKTKVPNTVSGAENKSGEVSCNENTKKPLSVPLCDGDDARAQDSKQKGQAPENEMEYKIIKTHKNITEETHVETKDPPKKQTGQAKEKSAVPPMSASDTSSKAITQIERPQSTTAGEINFSRKQLTSEDNIKPVFGSREAIETTEAKLHDIKKETMEECSDVMKIFKTEDDMNNKSDQISPKNTSCKGNICSQIQDGHESDSQPGQASLEKAKGESGETAKSIEKVLQIREQPQIPIPKQMESDAKKKQSRIASGAIAKRRSSEAAAFKYAQLSQAMHKSPTCTSKARETKGRTLLSPGKAVNTNTGIKGSRSAEELQRGEVLQYPGARRMSRDSTPEAKKYSTDKDCPFKVTVGPRRKSETPIRSKSGGKIKKVETEFTIKCKSSSNDKEDQDHTNKDANNGMPDTADEIKQKPMKQAVVAYPATEKNILTIEEAKIPGIEEKQMLEKKEDNIPDKKGGEMSGKGAYITSKNENHSDTKTIKTQQNIRVVNADIASTNKILSSDMGVTETKLPKVHIPQDQQRGEAKMSHVVIDEDLKKSEESFAQKKVDEMLYNQQKDISCQEDSNDKTCSEEIKTKLPVEPSPLGNQHLLTEPRVKDELLKDSNDSKYNAKLFKKSTEQSSELKHSSKMETTKYTKEDMPTSSKVETNLIYICGKDNKTSSPSIQTHKTDKKTTNKLSGMTEEMKQETTNSNLMKETHSKSSSQYDKGIKTELSTQGSSMENGNLNRSVLKSYDTKLTPEVSKFKRNKTTSQDAGNINVSTIDVGGNHARKENTSKRVQPKQNDADPSCKPMNSHAVSNSGGFNTQIPTTTQLQHKPVEVLPVQIQEKSLLHTHEELDQFISNQIQAELISKWVMNGEDSSPSSPRDFSPQLISDSVENMVTNVTSGPGNVAHKMFQGQLANPKVVQDQLQRNCAEQGTPSSITKRHHESMGMAMDTEVNKVPDAKPGKSKVVVGVHSLATRAGGHSRLAPIQDEEETKEYTLDSEARVQLDGLEEDAGRGCGGMKGTSCRLYFGVKNYLNQFYDPNSVDSVQGQGYYYTEDEDLEYLVDPEKEGPRRQRCCRGFWFRAGVWAGVNLLLVGMIALLVGYLTPPRDMVVGYHDNLEILDRWAIAFNHRLELCRLAGLAVFCCGGVLLLVTLLLASVRPRPTRTLWRDVIAEPYTGTIPSTEQIKSVQPSPWPDLLAASMP</sequence>
<feature type="region of interest" description="Disordered" evidence="1">
    <location>
        <begin position="1"/>
        <end position="151"/>
    </location>
</feature>
<feature type="compositionally biased region" description="Polar residues" evidence="1">
    <location>
        <begin position="772"/>
        <end position="784"/>
    </location>
</feature>
<feature type="transmembrane region" description="Helical" evidence="2">
    <location>
        <begin position="1146"/>
        <end position="1168"/>
    </location>
</feature>
<dbReference type="PANTHER" id="PTHR14796">
    <property type="entry name" value="NEURENSIN 1-RELATED"/>
    <property type="match status" value="1"/>
</dbReference>
<feature type="compositionally biased region" description="Basic and acidic residues" evidence="1">
    <location>
        <begin position="638"/>
        <end position="662"/>
    </location>
</feature>
<feature type="compositionally biased region" description="Basic and acidic residues" evidence="1">
    <location>
        <begin position="57"/>
        <end position="66"/>
    </location>
</feature>
<reference evidence="3 4" key="1">
    <citation type="submission" date="2023-02" db="EMBL/GenBank/DDBJ databases">
        <title>LHISI_Scaffold_Assembly.</title>
        <authorList>
            <person name="Stuart O.P."/>
            <person name="Cleave R."/>
            <person name="Magrath M.J.L."/>
            <person name="Mikheyev A.S."/>
        </authorList>
    </citation>
    <scope>NUCLEOTIDE SEQUENCE [LARGE SCALE GENOMIC DNA]</scope>
    <source>
        <strain evidence="3">Daus_M_001</strain>
        <tissue evidence="3">Leg muscle</tissue>
    </source>
</reference>
<feature type="compositionally biased region" description="Basic and acidic residues" evidence="1">
    <location>
        <begin position="230"/>
        <end position="248"/>
    </location>
</feature>
<name>A0ABQ9GWM1_9NEOP</name>
<keyword evidence="2" id="KW-1133">Transmembrane helix</keyword>
<evidence type="ECO:0000256" key="2">
    <source>
        <dbReference type="SAM" id="Phobius"/>
    </source>
</evidence>
<feature type="region of interest" description="Disordered" evidence="1">
    <location>
        <begin position="770"/>
        <end position="815"/>
    </location>
</feature>
<feature type="compositionally biased region" description="Polar residues" evidence="1">
    <location>
        <begin position="295"/>
        <end position="305"/>
    </location>
</feature>
<feature type="region of interest" description="Disordered" evidence="1">
    <location>
        <begin position="636"/>
        <end position="664"/>
    </location>
</feature>
<protein>
    <submittedName>
        <fullName evidence="3">Uncharacterized protein</fullName>
    </submittedName>
</protein>
<keyword evidence="4" id="KW-1185">Reference proteome</keyword>
<dbReference type="Proteomes" id="UP001159363">
    <property type="component" value="Chromosome 7"/>
</dbReference>
<gene>
    <name evidence="3" type="ORF">PR048_020872</name>
</gene>
<feature type="region of interest" description="Disordered" evidence="1">
    <location>
        <begin position="295"/>
        <end position="429"/>
    </location>
</feature>
<feature type="compositionally biased region" description="Polar residues" evidence="1">
    <location>
        <begin position="710"/>
        <end position="728"/>
    </location>
</feature>
<organism evidence="3 4">
    <name type="scientific">Dryococelus australis</name>
    <dbReference type="NCBI Taxonomy" id="614101"/>
    <lineage>
        <taxon>Eukaryota</taxon>
        <taxon>Metazoa</taxon>
        <taxon>Ecdysozoa</taxon>
        <taxon>Arthropoda</taxon>
        <taxon>Hexapoda</taxon>
        <taxon>Insecta</taxon>
        <taxon>Pterygota</taxon>
        <taxon>Neoptera</taxon>
        <taxon>Polyneoptera</taxon>
        <taxon>Phasmatodea</taxon>
        <taxon>Verophasmatodea</taxon>
        <taxon>Anareolatae</taxon>
        <taxon>Phasmatidae</taxon>
        <taxon>Eurycanthinae</taxon>
        <taxon>Dryococelus</taxon>
    </lineage>
</organism>
<feature type="region of interest" description="Disordered" evidence="1">
    <location>
        <begin position="464"/>
        <end position="504"/>
    </location>
</feature>
<feature type="compositionally biased region" description="Polar residues" evidence="1">
    <location>
        <begin position="25"/>
        <end position="43"/>
    </location>
</feature>
<evidence type="ECO:0000313" key="3">
    <source>
        <dbReference type="EMBL" id="KAJ8876427.1"/>
    </source>
</evidence>
<feature type="compositionally biased region" description="Basic and acidic residues" evidence="1">
    <location>
        <begin position="351"/>
        <end position="369"/>
    </location>
</feature>
<keyword evidence="2" id="KW-0812">Transmembrane</keyword>
<accession>A0ABQ9GWM1</accession>